<dbReference type="SUPFAM" id="SSF53098">
    <property type="entry name" value="Ribonuclease H-like"/>
    <property type="match status" value="1"/>
</dbReference>
<proteinExistence type="predicted"/>
<dbReference type="STRING" id="3750.A0A498HDJ9"/>
<organism evidence="1 2">
    <name type="scientific">Malus domestica</name>
    <name type="common">Apple</name>
    <name type="synonym">Pyrus malus</name>
    <dbReference type="NCBI Taxonomy" id="3750"/>
    <lineage>
        <taxon>Eukaryota</taxon>
        <taxon>Viridiplantae</taxon>
        <taxon>Streptophyta</taxon>
        <taxon>Embryophyta</taxon>
        <taxon>Tracheophyta</taxon>
        <taxon>Spermatophyta</taxon>
        <taxon>Magnoliopsida</taxon>
        <taxon>eudicotyledons</taxon>
        <taxon>Gunneridae</taxon>
        <taxon>Pentapetalae</taxon>
        <taxon>rosids</taxon>
        <taxon>fabids</taxon>
        <taxon>Rosales</taxon>
        <taxon>Rosaceae</taxon>
        <taxon>Amygdaloideae</taxon>
        <taxon>Maleae</taxon>
        <taxon>Malus</taxon>
    </lineage>
</organism>
<accession>A0A498HDJ9</accession>
<name>A0A498HDJ9_MALDO</name>
<protein>
    <submittedName>
        <fullName evidence="1">Uncharacterized protein</fullName>
    </submittedName>
</protein>
<dbReference type="AlphaFoldDB" id="A0A498HDJ9"/>
<gene>
    <name evidence="1" type="ORF">DVH24_031462</name>
</gene>
<evidence type="ECO:0000313" key="2">
    <source>
        <dbReference type="Proteomes" id="UP000290289"/>
    </source>
</evidence>
<dbReference type="EMBL" id="RDQH01000343">
    <property type="protein sequence ID" value="RXH69129.1"/>
    <property type="molecule type" value="Genomic_DNA"/>
</dbReference>
<reference evidence="1 2" key="1">
    <citation type="submission" date="2018-10" db="EMBL/GenBank/DDBJ databases">
        <title>A high-quality apple genome assembly.</title>
        <authorList>
            <person name="Hu J."/>
        </authorList>
    </citation>
    <scope>NUCLEOTIDE SEQUENCE [LARGE SCALE GENOMIC DNA]</scope>
    <source>
        <strain evidence="2">cv. HFTH1</strain>
        <tissue evidence="1">Young leaf</tissue>
    </source>
</reference>
<comment type="caution">
    <text evidence="1">The sequence shown here is derived from an EMBL/GenBank/DDBJ whole genome shotgun (WGS) entry which is preliminary data.</text>
</comment>
<dbReference type="Proteomes" id="UP000290289">
    <property type="component" value="Chromosome 17"/>
</dbReference>
<sequence length="143" mass="16479">MQTMGRETIDMKVIRAFYANGIPFNVLRNLQFHEMVIAINNRRKWYKASRYERARTTLLDACKTSIETIEQLGGNQCPSSCHDNAKNCVAAQEIRKVHKHIFWSPCVVHTLNLIFKDLAENLIGLGALTKKGKSIVKFYLNYF</sequence>
<evidence type="ECO:0000313" key="1">
    <source>
        <dbReference type="EMBL" id="RXH69129.1"/>
    </source>
</evidence>
<keyword evidence="2" id="KW-1185">Reference proteome</keyword>
<dbReference type="InterPro" id="IPR012337">
    <property type="entry name" value="RNaseH-like_sf"/>
</dbReference>